<dbReference type="NCBIfam" id="TIGR03949">
    <property type="entry name" value="bact_IIb_cerein"/>
    <property type="match status" value="1"/>
</dbReference>
<evidence type="ECO:0000313" key="1">
    <source>
        <dbReference type="EMBL" id="RRR43223.1"/>
    </source>
</evidence>
<name>A0A426T208_STRSU</name>
<dbReference type="InterPro" id="IPR023991">
    <property type="entry name" value="Bacteriocin_IIb_lactobn/cerein"/>
</dbReference>
<organism evidence="1 2">
    <name type="scientific">Streptococcus suis</name>
    <dbReference type="NCBI Taxonomy" id="1307"/>
    <lineage>
        <taxon>Bacteria</taxon>
        <taxon>Bacillati</taxon>
        <taxon>Bacillota</taxon>
        <taxon>Bacilli</taxon>
        <taxon>Lactobacillales</taxon>
        <taxon>Streptococcaceae</taxon>
        <taxon>Streptococcus</taxon>
    </lineage>
</organism>
<reference evidence="1 2" key="1">
    <citation type="submission" date="2018-11" db="EMBL/GenBank/DDBJ databases">
        <authorList>
            <person name="Stevens M.J."/>
            <person name="Cernela N."/>
            <person name="Spoerry Serrano N."/>
            <person name="Schmitt S."/>
            <person name="Schrenzel J."/>
            <person name="Stephan R."/>
        </authorList>
    </citation>
    <scope>NUCLEOTIDE SEQUENCE [LARGE SCALE GENOMIC DNA]</scope>
    <source>
        <strain evidence="1 2">SS1014</strain>
    </source>
</reference>
<dbReference type="RefSeq" id="WP_125184236.1">
    <property type="nucleotide sequence ID" value="NZ_RSDG01000099.1"/>
</dbReference>
<proteinExistence type="predicted"/>
<comment type="caution">
    <text evidence="1">The sequence shown here is derived from an EMBL/GenBank/DDBJ whole genome shotgun (WGS) entry which is preliminary data.</text>
</comment>
<reference evidence="1 2" key="2">
    <citation type="submission" date="2018-12" db="EMBL/GenBank/DDBJ databases">
        <title>Whole-genome sequences of fifteen clinical Streptococcus suis strains isolated from pigs between 2006 and 2018.</title>
        <authorList>
            <person name="Stevens M.J.A."/>
            <person name="Cernela N."/>
            <person name="Spoerry Serrano N."/>
            <person name="Schmitt S."/>
            <person name="Schrenzel J."/>
            <person name="Stephan R."/>
        </authorList>
    </citation>
    <scope>NUCLEOTIDE SEQUENCE [LARGE SCALE GENOMIC DNA]</scope>
    <source>
        <strain evidence="1 2">SS1014</strain>
    </source>
</reference>
<sequence>MTKFETIDNMHTNFVTLSEQELVETDGGIVVTTIVVGGTAIAITGKMIVGGIAGAYGVGYAIGRGLGYF</sequence>
<accession>A0A426T208</accession>
<evidence type="ECO:0000313" key="2">
    <source>
        <dbReference type="Proteomes" id="UP000273973"/>
    </source>
</evidence>
<dbReference type="AlphaFoldDB" id="A0A426T208"/>
<dbReference type="Proteomes" id="UP000273973">
    <property type="component" value="Unassembled WGS sequence"/>
</dbReference>
<gene>
    <name evidence="1" type="ORF">EJA00_10285</name>
</gene>
<dbReference type="EMBL" id="RSDG01000099">
    <property type="protein sequence ID" value="RRR43223.1"/>
    <property type="molecule type" value="Genomic_DNA"/>
</dbReference>
<protein>
    <submittedName>
        <fullName evidence="1">Class IIb bacteriocin, lactobin A/cerein 7B family</fullName>
    </submittedName>
</protein>